<name>A0A9D9H873_9BACT</name>
<evidence type="ECO:0000313" key="3">
    <source>
        <dbReference type="EMBL" id="MBO8438428.1"/>
    </source>
</evidence>
<feature type="domain" description="Mandelate racemase/muconate lactonizing enzyme C-terminal" evidence="2">
    <location>
        <begin position="128"/>
        <end position="226"/>
    </location>
</feature>
<dbReference type="SMART" id="SM00922">
    <property type="entry name" value="MR_MLE"/>
    <property type="match status" value="1"/>
</dbReference>
<dbReference type="InterPro" id="IPR013342">
    <property type="entry name" value="Mandelate_racemase_C"/>
</dbReference>
<dbReference type="Proteomes" id="UP000823636">
    <property type="component" value="Unassembled WGS sequence"/>
</dbReference>
<dbReference type="PANTHER" id="PTHR48073:SF2">
    <property type="entry name" value="O-SUCCINYLBENZOATE SYNTHASE"/>
    <property type="match status" value="1"/>
</dbReference>
<evidence type="ECO:0000256" key="1">
    <source>
        <dbReference type="ARBA" id="ARBA00022723"/>
    </source>
</evidence>
<dbReference type="GO" id="GO:0046872">
    <property type="term" value="F:metal ion binding"/>
    <property type="evidence" value="ECO:0007669"/>
    <property type="project" value="UniProtKB-KW"/>
</dbReference>
<protein>
    <submittedName>
        <fullName evidence="3">O-succinylbenzoate synthase</fullName>
    </submittedName>
</protein>
<gene>
    <name evidence="3" type="ORF">IAC54_05965</name>
</gene>
<proteinExistence type="predicted"/>
<organism evidence="3 4">
    <name type="scientific">Candidatus Caccoplasma merdipullorum</name>
    <dbReference type="NCBI Taxonomy" id="2840718"/>
    <lineage>
        <taxon>Bacteria</taxon>
        <taxon>Pseudomonadati</taxon>
        <taxon>Bacteroidota</taxon>
        <taxon>Bacteroidia</taxon>
        <taxon>Bacteroidales</taxon>
        <taxon>Bacteroidaceae</taxon>
        <taxon>Bacteroidaceae incertae sedis</taxon>
        <taxon>Candidatus Caccoplasma</taxon>
    </lineage>
</organism>
<dbReference type="AlphaFoldDB" id="A0A9D9H873"/>
<dbReference type="CDD" id="cd03320">
    <property type="entry name" value="OSBS"/>
    <property type="match status" value="1"/>
</dbReference>
<dbReference type="SFLD" id="SFLDF00009">
    <property type="entry name" value="o-succinylbenzoate_synthase"/>
    <property type="match status" value="1"/>
</dbReference>
<keyword evidence="1" id="KW-0479">Metal-binding</keyword>
<evidence type="ECO:0000259" key="2">
    <source>
        <dbReference type="SMART" id="SM00922"/>
    </source>
</evidence>
<dbReference type="Pfam" id="PF13378">
    <property type="entry name" value="MR_MLE_C"/>
    <property type="match status" value="1"/>
</dbReference>
<dbReference type="SUPFAM" id="SSF54826">
    <property type="entry name" value="Enolase N-terminal domain-like"/>
    <property type="match status" value="1"/>
</dbReference>
<reference evidence="3" key="2">
    <citation type="journal article" date="2021" name="PeerJ">
        <title>Extensive microbial diversity within the chicken gut microbiome revealed by metagenomics and culture.</title>
        <authorList>
            <person name="Gilroy R."/>
            <person name="Ravi A."/>
            <person name="Getino M."/>
            <person name="Pursley I."/>
            <person name="Horton D.L."/>
            <person name="Alikhan N.F."/>
            <person name="Baker D."/>
            <person name="Gharbi K."/>
            <person name="Hall N."/>
            <person name="Watson M."/>
            <person name="Adriaenssens E.M."/>
            <person name="Foster-Nyarko E."/>
            <person name="Jarju S."/>
            <person name="Secka A."/>
            <person name="Antonio M."/>
            <person name="Oren A."/>
            <person name="Chaudhuri R.R."/>
            <person name="La Ragione R."/>
            <person name="Hildebrand F."/>
            <person name="Pallen M.J."/>
        </authorList>
    </citation>
    <scope>NUCLEOTIDE SEQUENCE</scope>
    <source>
        <strain evidence="3">G3-4614</strain>
    </source>
</reference>
<dbReference type="InterPro" id="IPR018110">
    <property type="entry name" value="Mandel_Rmase/mucon_lact_enz_CS"/>
</dbReference>
<dbReference type="InterPro" id="IPR029065">
    <property type="entry name" value="Enolase_C-like"/>
</dbReference>
<dbReference type="PANTHER" id="PTHR48073">
    <property type="entry name" value="O-SUCCINYLBENZOATE SYNTHASE-RELATED"/>
    <property type="match status" value="1"/>
</dbReference>
<dbReference type="SFLD" id="SFLDS00001">
    <property type="entry name" value="Enolase"/>
    <property type="match status" value="1"/>
</dbReference>
<accession>A0A9D9H873</accession>
<dbReference type="Gene3D" id="3.20.20.120">
    <property type="entry name" value="Enolase-like C-terminal domain"/>
    <property type="match status" value="1"/>
</dbReference>
<dbReference type="SUPFAM" id="SSF51604">
    <property type="entry name" value="Enolase C-terminal domain-like"/>
    <property type="match status" value="1"/>
</dbReference>
<evidence type="ECO:0000313" key="4">
    <source>
        <dbReference type="Proteomes" id="UP000823636"/>
    </source>
</evidence>
<dbReference type="GO" id="GO:0009063">
    <property type="term" value="P:amino acid catabolic process"/>
    <property type="evidence" value="ECO:0007669"/>
    <property type="project" value="InterPro"/>
</dbReference>
<dbReference type="SFLD" id="SFLDG00180">
    <property type="entry name" value="muconate_cycloisomerase"/>
    <property type="match status" value="1"/>
</dbReference>
<dbReference type="Gene3D" id="3.30.390.10">
    <property type="entry name" value="Enolase-like, N-terminal domain"/>
    <property type="match status" value="1"/>
</dbReference>
<dbReference type="InterPro" id="IPR036849">
    <property type="entry name" value="Enolase-like_C_sf"/>
</dbReference>
<sequence length="347" mass="39169">MKAAYEKYILRFKTPATTSRNTMTEKETYFIKIWDEENPEKFGVGEAALFRGLSTDDTPEYENKLREVCSEIEQIEKIDLSRWSSIRFGVETAIADYKGGGTRELYDTPFTRGESGIRINGLIWMGNKDEMKTRIAEKLAAGVKCMKLKIGGIDFESELALIYEIRKNFPPEELELRLDANGAFKPEEALSKLDTLSRYSIHSIEQPIAAGAWQQMSRICAESPIPIALDEELIGIATKARKEEMLETINPRYIILKPTLCGGLSGADEWIKLAEERKTGWWATSALESDIGLNAIAQWVTQYPVKMPQGLGTGMLYKNNISSPLKCEGDMLRTDKNKSWDLSVLKI</sequence>
<dbReference type="InterPro" id="IPR029017">
    <property type="entry name" value="Enolase-like_N"/>
</dbReference>
<comment type="caution">
    <text evidence="3">The sequence shown here is derived from an EMBL/GenBank/DDBJ whole genome shotgun (WGS) entry which is preliminary data.</text>
</comment>
<dbReference type="EMBL" id="JADIMW010000065">
    <property type="protein sequence ID" value="MBO8438428.1"/>
    <property type="molecule type" value="Genomic_DNA"/>
</dbReference>
<reference evidence="3" key="1">
    <citation type="submission" date="2020-10" db="EMBL/GenBank/DDBJ databases">
        <authorList>
            <person name="Gilroy R."/>
        </authorList>
    </citation>
    <scope>NUCLEOTIDE SEQUENCE</scope>
    <source>
        <strain evidence="3">G3-4614</strain>
    </source>
</reference>
<dbReference type="PROSITE" id="PS00909">
    <property type="entry name" value="MR_MLE_2"/>
    <property type="match status" value="1"/>
</dbReference>
<dbReference type="GO" id="GO:0016854">
    <property type="term" value="F:racemase and epimerase activity"/>
    <property type="evidence" value="ECO:0007669"/>
    <property type="project" value="UniProtKB-ARBA"/>
</dbReference>